<feature type="transmembrane region" description="Helical" evidence="1">
    <location>
        <begin position="96"/>
        <end position="116"/>
    </location>
</feature>
<feature type="transmembrane region" description="Helical" evidence="1">
    <location>
        <begin position="166"/>
        <end position="185"/>
    </location>
</feature>
<evidence type="ECO:0000256" key="1">
    <source>
        <dbReference type="SAM" id="Phobius"/>
    </source>
</evidence>
<dbReference type="AlphaFoldDB" id="A0A8S0XQR9"/>
<evidence type="ECO:0000259" key="2">
    <source>
        <dbReference type="Pfam" id="PF20151"/>
    </source>
</evidence>
<dbReference type="Pfam" id="PF20151">
    <property type="entry name" value="DUF6533"/>
    <property type="match status" value="1"/>
</dbReference>
<feature type="domain" description="DUF6533" evidence="2">
    <location>
        <begin position="62"/>
        <end position="106"/>
    </location>
</feature>
<evidence type="ECO:0000313" key="3">
    <source>
        <dbReference type="EMBL" id="CAA7268893.1"/>
    </source>
</evidence>
<feature type="transmembrane region" description="Helical" evidence="1">
    <location>
        <begin position="136"/>
        <end position="154"/>
    </location>
</feature>
<accession>A0A8S0XQR9</accession>
<feature type="transmembrane region" description="Helical" evidence="1">
    <location>
        <begin position="218"/>
        <end position="241"/>
    </location>
</feature>
<gene>
    <name evidence="3" type="ORF">AAE3_LOCUS11122</name>
</gene>
<reference evidence="3 4" key="1">
    <citation type="submission" date="2020-01" db="EMBL/GenBank/DDBJ databases">
        <authorList>
            <person name="Gupta K D."/>
        </authorList>
    </citation>
    <scope>NUCLEOTIDE SEQUENCE [LARGE SCALE GENOMIC DNA]</scope>
</reference>
<dbReference type="OrthoDB" id="3349377at2759"/>
<dbReference type="InterPro" id="IPR045340">
    <property type="entry name" value="DUF6533"/>
</dbReference>
<keyword evidence="1" id="KW-0812">Transmembrane</keyword>
<organism evidence="3 4">
    <name type="scientific">Cyclocybe aegerita</name>
    <name type="common">Black poplar mushroom</name>
    <name type="synonym">Agrocybe aegerita</name>
    <dbReference type="NCBI Taxonomy" id="1973307"/>
    <lineage>
        <taxon>Eukaryota</taxon>
        <taxon>Fungi</taxon>
        <taxon>Dikarya</taxon>
        <taxon>Basidiomycota</taxon>
        <taxon>Agaricomycotina</taxon>
        <taxon>Agaricomycetes</taxon>
        <taxon>Agaricomycetidae</taxon>
        <taxon>Agaricales</taxon>
        <taxon>Agaricineae</taxon>
        <taxon>Bolbitiaceae</taxon>
        <taxon>Cyclocybe</taxon>
    </lineage>
</organism>
<comment type="caution">
    <text evidence="3">The sequence shown here is derived from an EMBL/GenBank/DDBJ whole genome shotgun (WGS) entry which is preliminary data.</text>
</comment>
<keyword evidence="1" id="KW-1133">Transmembrane helix</keyword>
<dbReference type="Proteomes" id="UP000467700">
    <property type="component" value="Unassembled WGS sequence"/>
</dbReference>
<name>A0A8S0XQR9_CYCAE</name>
<proteinExistence type="predicted"/>
<feature type="transmembrane region" description="Helical" evidence="1">
    <location>
        <begin position="262"/>
        <end position="282"/>
    </location>
</feature>
<keyword evidence="4" id="KW-1185">Reference proteome</keyword>
<dbReference type="EMBL" id="CACVBS010000071">
    <property type="protein sequence ID" value="CAA7268893.1"/>
    <property type="molecule type" value="Genomic_DNA"/>
</dbReference>
<sequence length="384" mass="42963">MASRGRKVFLGRHGHGFSAPSKALITRRTRRGASSPTPPVARMDAILKPIIKGLQDIKTSHYSQLSSTSIILFDHLITFDQEVNLIWDSSWSLGKVLFLLNRYYTLAATIINNYAFFTPTLTDALDDNLGLRFFNWQGWTGLIGCMLAEGILQIRLYALYSLNKKVLVLMLSLFIISSATSGWIMGSALSKISARAIELPRGGKFCVPSGVSDTFYTFWIPMLAYEFLLCMLALIRGFQTFKTNGSLFQSGRQLVGILVRDSVLYFLVICSTYLTCMLVWLLAPTSLLEVPVGFSVAMSCVLANRVVLNVRKVSRDVDTTRFTSQKPLQSNHTPGTGTLSQYELEQLRSMRAQRPQSHIHIVGVVTQDEDLHPRYDSSKPFVVL</sequence>
<protein>
    <recommendedName>
        <fullName evidence="2">DUF6533 domain-containing protein</fullName>
    </recommendedName>
</protein>
<keyword evidence="1" id="KW-0472">Membrane</keyword>
<evidence type="ECO:0000313" key="4">
    <source>
        <dbReference type="Proteomes" id="UP000467700"/>
    </source>
</evidence>